<keyword evidence="5 12" id="KW-0732">Signal</keyword>
<keyword evidence="4 10" id="KW-0812">Transmembrane</keyword>
<evidence type="ECO:0000256" key="7">
    <source>
        <dbReference type="ARBA" id="ARBA00023136"/>
    </source>
</evidence>
<dbReference type="Proteomes" id="UP000248790">
    <property type="component" value="Unassembled WGS sequence"/>
</dbReference>
<dbReference type="InterPro" id="IPR037066">
    <property type="entry name" value="Plug_dom_sf"/>
</dbReference>
<evidence type="ECO:0000256" key="3">
    <source>
        <dbReference type="ARBA" id="ARBA00022452"/>
    </source>
</evidence>
<comment type="similarity">
    <text evidence="10 11">Belongs to the TonB-dependent receptor family.</text>
</comment>
<dbReference type="AlphaFoldDB" id="A0A327XGE2"/>
<evidence type="ECO:0000256" key="1">
    <source>
        <dbReference type="ARBA" id="ARBA00004571"/>
    </source>
</evidence>
<evidence type="ECO:0000256" key="5">
    <source>
        <dbReference type="ARBA" id="ARBA00022729"/>
    </source>
</evidence>
<keyword evidence="2 10" id="KW-0813">Transport</keyword>
<evidence type="ECO:0000259" key="14">
    <source>
        <dbReference type="Pfam" id="PF07715"/>
    </source>
</evidence>
<dbReference type="OrthoDB" id="9768177at2"/>
<dbReference type="Pfam" id="PF07715">
    <property type="entry name" value="Plug"/>
    <property type="match status" value="1"/>
</dbReference>
<dbReference type="NCBIfam" id="TIGR04056">
    <property type="entry name" value="OMP_RagA_SusC"/>
    <property type="match status" value="1"/>
</dbReference>
<feature type="domain" description="TonB-dependent receptor plug" evidence="14">
    <location>
        <begin position="118"/>
        <end position="240"/>
    </location>
</feature>
<dbReference type="PANTHER" id="PTHR30069:SF29">
    <property type="entry name" value="HEMOGLOBIN AND HEMOGLOBIN-HAPTOGLOBIN-BINDING PROTEIN 1-RELATED"/>
    <property type="match status" value="1"/>
</dbReference>
<keyword evidence="7 10" id="KW-0472">Membrane</keyword>
<evidence type="ECO:0000313" key="15">
    <source>
        <dbReference type="EMBL" id="RAK03246.1"/>
    </source>
</evidence>
<evidence type="ECO:0000256" key="12">
    <source>
        <dbReference type="SAM" id="SignalP"/>
    </source>
</evidence>
<evidence type="ECO:0000313" key="16">
    <source>
        <dbReference type="Proteomes" id="UP000248790"/>
    </source>
</evidence>
<dbReference type="Gene3D" id="2.170.130.10">
    <property type="entry name" value="TonB-dependent receptor, plug domain"/>
    <property type="match status" value="1"/>
</dbReference>
<dbReference type="GO" id="GO:0044718">
    <property type="term" value="P:siderophore transmembrane transport"/>
    <property type="evidence" value="ECO:0007669"/>
    <property type="project" value="TreeGrafter"/>
</dbReference>
<dbReference type="GO" id="GO:0015344">
    <property type="term" value="F:siderophore uptake transmembrane transporter activity"/>
    <property type="evidence" value="ECO:0007669"/>
    <property type="project" value="TreeGrafter"/>
</dbReference>
<evidence type="ECO:0000259" key="13">
    <source>
        <dbReference type="Pfam" id="PF00593"/>
    </source>
</evidence>
<dbReference type="InterPro" id="IPR012910">
    <property type="entry name" value="Plug_dom"/>
</dbReference>
<keyword evidence="6 11" id="KW-0798">TonB box</keyword>
<name>A0A327XGE2_LARAB</name>
<evidence type="ECO:0000256" key="6">
    <source>
        <dbReference type="ARBA" id="ARBA00023077"/>
    </source>
</evidence>
<keyword evidence="3 10" id="KW-1134">Transmembrane beta strand</keyword>
<feature type="domain" description="TonB-dependent receptor-like beta-barrel" evidence="13">
    <location>
        <begin position="420"/>
        <end position="877"/>
    </location>
</feature>
<evidence type="ECO:0000256" key="2">
    <source>
        <dbReference type="ARBA" id="ARBA00022448"/>
    </source>
</evidence>
<feature type="signal peptide" evidence="12">
    <location>
        <begin position="1"/>
        <end position="21"/>
    </location>
</feature>
<dbReference type="SUPFAM" id="SSF56935">
    <property type="entry name" value="Porins"/>
    <property type="match status" value="1"/>
</dbReference>
<dbReference type="Gene3D" id="2.40.170.20">
    <property type="entry name" value="TonB-dependent receptor, beta-barrel domain"/>
    <property type="match status" value="1"/>
</dbReference>
<evidence type="ECO:0000256" key="9">
    <source>
        <dbReference type="ARBA" id="ARBA00023237"/>
    </source>
</evidence>
<dbReference type="Pfam" id="PF13715">
    <property type="entry name" value="CarbopepD_reg_2"/>
    <property type="match status" value="1"/>
</dbReference>
<feature type="chain" id="PRO_5016464458" evidence="12">
    <location>
        <begin position="22"/>
        <end position="1039"/>
    </location>
</feature>
<evidence type="ECO:0000256" key="4">
    <source>
        <dbReference type="ARBA" id="ARBA00022692"/>
    </source>
</evidence>
<dbReference type="PANTHER" id="PTHR30069">
    <property type="entry name" value="TONB-DEPENDENT OUTER MEMBRANE RECEPTOR"/>
    <property type="match status" value="1"/>
</dbReference>
<dbReference type="Pfam" id="PF00593">
    <property type="entry name" value="TonB_dep_Rec_b-barrel"/>
    <property type="match status" value="1"/>
</dbReference>
<dbReference type="Gene3D" id="2.60.40.1120">
    <property type="entry name" value="Carboxypeptidase-like, regulatory domain"/>
    <property type="match status" value="1"/>
</dbReference>
<comment type="caution">
    <text evidence="15">The sequence shown here is derived from an EMBL/GenBank/DDBJ whole genome shotgun (WGS) entry which is preliminary data.</text>
</comment>
<dbReference type="InterPro" id="IPR039426">
    <property type="entry name" value="TonB-dep_rcpt-like"/>
</dbReference>
<dbReference type="InterPro" id="IPR036942">
    <property type="entry name" value="Beta-barrel_TonB_sf"/>
</dbReference>
<evidence type="ECO:0000256" key="11">
    <source>
        <dbReference type="RuleBase" id="RU003357"/>
    </source>
</evidence>
<dbReference type="RefSeq" id="WP_111627367.1">
    <property type="nucleotide sequence ID" value="NZ_QLMC01000001.1"/>
</dbReference>
<dbReference type="SUPFAM" id="SSF49464">
    <property type="entry name" value="Carboxypeptidase regulatory domain-like"/>
    <property type="match status" value="1"/>
</dbReference>
<comment type="subcellular location">
    <subcellularLocation>
        <location evidence="1 10">Cell outer membrane</location>
        <topology evidence="1 10">Multi-pass membrane protein</topology>
    </subcellularLocation>
</comment>
<accession>A0A327XGE2</accession>
<organism evidence="15 16">
    <name type="scientific">Larkinella arboricola</name>
    <dbReference type="NCBI Taxonomy" id="643671"/>
    <lineage>
        <taxon>Bacteria</taxon>
        <taxon>Pseudomonadati</taxon>
        <taxon>Bacteroidota</taxon>
        <taxon>Cytophagia</taxon>
        <taxon>Cytophagales</taxon>
        <taxon>Spirosomataceae</taxon>
        <taxon>Larkinella</taxon>
    </lineage>
</organism>
<keyword evidence="8" id="KW-0675">Receptor</keyword>
<dbReference type="GO" id="GO:0009279">
    <property type="term" value="C:cell outer membrane"/>
    <property type="evidence" value="ECO:0007669"/>
    <property type="project" value="UniProtKB-SubCell"/>
</dbReference>
<reference evidence="15 16" key="1">
    <citation type="submission" date="2018-06" db="EMBL/GenBank/DDBJ databases">
        <title>Genomic Encyclopedia of Archaeal and Bacterial Type Strains, Phase II (KMG-II): from individual species to whole genera.</title>
        <authorList>
            <person name="Goeker M."/>
        </authorList>
    </citation>
    <scope>NUCLEOTIDE SEQUENCE [LARGE SCALE GENOMIC DNA]</scope>
    <source>
        <strain evidence="15 16">DSM 21851</strain>
    </source>
</reference>
<keyword evidence="9 10" id="KW-0998">Cell outer membrane</keyword>
<sequence>MSKCLTAFWLVCVLFALPALAQDRTVTGKVTSADDGSALPGVSIQLKGTNRGTTTDSEGNYSLPNVPANARLVFSFIGTATQEIEAGNQSTINVQLKSDASQLTEVVVTAQGIERDRRSLGYSTQDVRGDAIAQRSEPNVLNALQGKLAGVNITSASGAPGASTNINIRGITSFNGSNQPLIVVDGIIFSNDLNQTENTLFGSQPANRLADINPESIESINVLKGPAAAVLYGSRASAGAIVITTKTGRNMRGKTEVTVNSSFNVQNVYGLAELQNDYGQGTQNNFVNTSANSWGPKFGGPLTQVTTLQGETVPYQAYPNNVRDFFRQGSIWQNSFNIASGDERRNFILAVGNTLQKGVIPNTKFNRTNVQVGGESRLNNGIKINGTVTYVQTVQQGTPGGNGGSAFGQLTRIPRSYDLMGRPYQNALGESIYYNPTQNHPLWSVYNETLNGQVDRVFGNIQIGYDVTKWLNISYRATADTYTDRRKFVAAIGAARSPAGELREDIFFRSELNGDLIITAQKDNLFLEGLNANLLLGNNINQRKTQNPTIISQELSIPGFENVSNGAVFSASTEANTLRRLVGYYGQLSLAYQNYLFLELTGRVDQSSTLPKANNTYFYPSAAVSFVPTDAFKLNSDVLSYAKVRASIARVGRDADPYLLNSVYVPASYGNNSASITFPISVGASLPGFAISERIGNPNLTPEFVRSYEVGLNLGLFRNRASIDFAYFDSRSTNQIFNVSVSNSSGYDTRTTNVGSMRNRGIELVLNTTPIRLANGFKWDLVLNFTRIRNKVEEIAPGVTQSPITGDAFIGINPSIVLGQPYGVIVGTANARSPQGDYLINPTTGLFVPGIAGQVIANPNPKWTAGLTNTFSYKGLSLSVLVDTRQGGQLYSFGAVDLRGQGHLKVTGVDREQPRILPGVIETTNADGSKSYTPNNIQVSAQTYWANLGGLASEAAVFDATVYRLREVALNYSLPASLIGKTPFGGISVGVSGRNLLFYAPNYFMDPEVNTQGAGNIQGLDLNGAPNTRNYGVNLRFTF</sequence>
<proteinExistence type="inferred from homology"/>
<dbReference type="InterPro" id="IPR023996">
    <property type="entry name" value="TonB-dep_OMP_SusC/RagA"/>
</dbReference>
<evidence type="ECO:0000256" key="10">
    <source>
        <dbReference type="PROSITE-ProRule" id="PRU01360"/>
    </source>
</evidence>
<dbReference type="PROSITE" id="PS52016">
    <property type="entry name" value="TONB_DEPENDENT_REC_3"/>
    <property type="match status" value="1"/>
</dbReference>
<keyword evidence="16" id="KW-1185">Reference proteome</keyword>
<evidence type="ECO:0000256" key="8">
    <source>
        <dbReference type="ARBA" id="ARBA00023170"/>
    </source>
</evidence>
<dbReference type="InterPro" id="IPR008969">
    <property type="entry name" value="CarboxyPept-like_regulatory"/>
</dbReference>
<gene>
    <name evidence="15" type="ORF">LX87_01368</name>
</gene>
<dbReference type="EMBL" id="QLMC01000001">
    <property type="protein sequence ID" value="RAK03246.1"/>
    <property type="molecule type" value="Genomic_DNA"/>
</dbReference>
<dbReference type="InterPro" id="IPR000531">
    <property type="entry name" value="Beta-barrel_TonB"/>
</dbReference>
<protein>
    <submittedName>
        <fullName evidence="15">TonB-linked SusC/RagA family outer membrane protein</fullName>
    </submittedName>
</protein>